<keyword evidence="8" id="KW-0966">Cell projection</keyword>
<accession>A0A8I2YV42</accession>
<protein>
    <submittedName>
        <fullName evidence="11">P-loop containing nucleoside triphosphate hydrolase protein</fullName>
    </submittedName>
</protein>
<feature type="domain" description="Myosin motor" evidence="10">
    <location>
        <begin position="1"/>
        <end position="191"/>
    </location>
</feature>
<evidence type="ECO:0000256" key="7">
    <source>
        <dbReference type="ARBA" id="ARBA00023212"/>
    </source>
</evidence>
<comment type="caution">
    <text evidence="11">The sequence shown here is derived from an EMBL/GenBank/DDBJ whole genome shotgun (WGS) entry which is preliminary data.</text>
</comment>
<evidence type="ECO:0000256" key="4">
    <source>
        <dbReference type="ARBA" id="ARBA00022737"/>
    </source>
</evidence>
<evidence type="ECO:0000256" key="3">
    <source>
        <dbReference type="ARBA" id="ARBA00022490"/>
    </source>
</evidence>
<dbReference type="Pfam" id="PF00063">
    <property type="entry name" value="Myosin_head"/>
    <property type="match status" value="1"/>
</dbReference>
<dbReference type="PANTHER" id="PTHR46256:SF3">
    <property type="entry name" value="MYOSIN MOTOR DOMAIN-CONTAINING PROTEIN"/>
    <property type="match status" value="1"/>
</dbReference>
<keyword evidence="6" id="KW-0505">Motor protein</keyword>
<dbReference type="OrthoDB" id="370884at2759"/>
<dbReference type="GO" id="GO:0004674">
    <property type="term" value="F:protein serine/threonine kinase activity"/>
    <property type="evidence" value="ECO:0007669"/>
    <property type="project" value="TreeGrafter"/>
</dbReference>
<dbReference type="GO" id="GO:0000146">
    <property type="term" value="F:microfilament motor activity"/>
    <property type="evidence" value="ECO:0007669"/>
    <property type="project" value="TreeGrafter"/>
</dbReference>
<dbReference type="GO" id="GO:0042995">
    <property type="term" value="C:cell projection"/>
    <property type="evidence" value="ECO:0007669"/>
    <property type="project" value="UniProtKB-SubCell"/>
</dbReference>
<dbReference type="GO" id="GO:0005524">
    <property type="term" value="F:ATP binding"/>
    <property type="evidence" value="ECO:0007669"/>
    <property type="project" value="InterPro"/>
</dbReference>
<keyword evidence="4" id="KW-0677">Repeat</keyword>
<organism evidence="11 12">
    <name type="scientific">Boletus reticuloceps</name>
    <dbReference type="NCBI Taxonomy" id="495285"/>
    <lineage>
        <taxon>Eukaryota</taxon>
        <taxon>Fungi</taxon>
        <taxon>Dikarya</taxon>
        <taxon>Basidiomycota</taxon>
        <taxon>Agaricomycotina</taxon>
        <taxon>Agaricomycetes</taxon>
        <taxon>Agaricomycetidae</taxon>
        <taxon>Boletales</taxon>
        <taxon>Boletineae</taxon>
        <taxon>Boletaceae</taxon>
        <taxon>Boletoideae</taxon>
        <taxon>Boletus</taxon>
    </lineage>
</organism>
<name>A0A8I2YV42_9AGAM</name>
<proteinExistence type="inferred from homology"/>
<dbReference type="AlphaFoldDB" id="A0A8I2YV42"/>
<comment type="caution">
    <text evidence="9">Lacks conserved residue(s) required for the propagation of feature annotation.</text>
</comment>
<dbReference type="Gene3D" id="3.40.850.10">
    <property type="entry name" value="Kinesin motor domain"/>
    <property type="match status" value="1"/>
</dbReference>
<dbReference type="GO" id="GO:0030832">
    <property type="term" value="P:regulation of actin filament length"/>
    <property type="evidence" value="ECO:0007669"/>
    <property type="project" value="TreeGrafter"/>
</dbReference>
<evidence type="ECO:0000256" key="8">
    <source>
        <dbReference type="ARBA" id="ARBA00023273"/>
    </source>
</evidence>
<sequence length="191" mass="21362">MKRTTQDSPSSSVVKLAAESQKLGASLSRRFWSCQFPIQERRAQARDPGPAAEFVIESFGNARTLFNPNASRFGSIQSFSSQTKGRLVWDKSLDYYLERNQVAAVPSGERNFHIFYYLMAGASQDERQHLHLADKTQYRYLGHRAGTGIAPMVFVTTMPIALNSSRWLSSLSGCPSDMSLKHASSSQPFFI</sequence>
<keyword evidence="12" id="KW-1185">Reference proteome</keyword>
<dbReference type="SUPFAM" id="SSF52540">
    <property type="entry name" value="P-loop containing nucleoside triphosphate hydrolases"/>
    <property type="match status" value="1"/>
</dbReference>
<dbReference type="GO" id="GO:0016787">
    <property type="term" value="F:hydrolase activity"/>
    <property type="evidence" value="ECO:0007669"/>
    <property type="project" value="UniProtKB-KW"/>
</dbReference>
<keyword evidence="11" id="KW-0378">Hydrolase</keyword>
<dbReference type="PANTHER" id="PTHR46256">
    <property type="entry name" value="AGAP011099-PA"/>
    <property type="match status" value="1"/>
</dbReference>
<evidence type="ECO:0000256" key="6">
    <source>
        <dbReference type="ARBA" id="ARBA00023175"/>
    </source>
</evidence>
<comment type="subcellular location">
    <subcellularLocation>
        <location evidence="2">Cell projection</location>
    </subcellularLocation>
    <subcellularLocation>
        <location evidence="1">Cytoplasm</location>
        <location evidence="1">Cytoskeleton</location>
    </subcellularLocation>
</comment>
<reference evidence="11" key="1">
    <citation type="submission" date="2021-03" db="EMBL/GenBank/DDBJ databases">
        <title>Evolutionary innovations through gain and loss of genes in the ectomycorrhizal Boletales.</title>
        <authorList>
            <person name="Wu G."/>
            <person name="Miyauchi S."/>
            <person name="Morin E."/>
            <person name="Yang Z.-L."/>
            <person name="Xu J."/>
            <person name="Martin F.M."/>
        </authorList>
    </citation>
    <scope>NUCLEOTIDE SEQUENCE</scope>
    <source>
        <strain evidence="11">BR01</strain>
    </source>
</reference>
<dbReference type="PROSITE" id="PS51456">
    <property type="entry name" value="MYOSIN_MOTOR"/>
    <property type="match status" value="1"/>
</dbReference>
<dbReference type="InterPro" id="IPR036961">
    <property type="entry name" value="Kinesin_motor_dom_sf"/>
</dbReference>
<evidence type="ECO:0000313" key="12">
    <source>
        <dbReference type="Proteomes" id="UP000683000"/>
    </source>
</evidence>
<dbReference type="InterPro" id="IPR027417">
    <property type="entry name" value="P-loop_NTPase"/>
</dbReference>
<keyword evidence="7" id="KW-0206">Cytoskeleton</keyword>
<dbReference type="GO" id="GO:0016459">
    <property type="term" value="C:myosin complex"/>
    <property type="evidence" value="ECO:0007669"/>
    <property type="project" value="UniProtKB-KW"/>
</dbReference>
<gene>
    <name evidence="11" type="ORF">JVT61DRAFT_10580</name>
</gene>
<evidence type="ECO:0000259" key="10">
    <source>
        <dbReference type="PROSITE" id="PS51456"/>
    </source>
</evidence>
<keyword evidence="3" id="KW-0963">Cytoplasm</keyword>
<comment type="similarity">
    <text evidence="9">Belongs to the TRAFAC class myosin-kinesin ATPase superfamily. Myosin family.</text>
</comment>
<evidence type="ECO:0000256" key="2">
    <source>
        <dbReference type="ARBA" id="ARBA00004316"/>
    </source>
</evidence>
<dbReference type="GO" id="GO:0003779">
    <property type="term" value="F:actin binding"/>
    <property type="evidence" value="ECO:0007669"/>
    <property type="project" value="UniProtKB-KW"/>
</dbReference>
<dbReference type="InterPro" id="IPR001609">
    <property type="entry name" value="Myosin_head_motor_dom-like"/>
</dbReference>
<dbReference type="Proteomes" id="UP000683000">
    <property type="component" value="Unassembled WGS sequence"/>
</dbReference>
<keyword evidence="5 9" id="KW-0518">Myosin</keyword>
<evidence type="ECO:0000256" key="1">
    <source>
        <dbReference type="ARBA" id="ARBA00004245"/>
    </source>
</evidence>
<dbReference type="EMBL" id="JAGFBS010000004">
    <property type="protein sequence ID" value="KAG6380004.1"/>
    <property type="molecule type" value="Genomic_DNA"/>
</dbReference>
<evidence type="ECO:0000256" key="9">
    <source>
        <dbReference type="PROSITE-ProRule" id="PRU00782"/>
    </source>
</evidence>
<keyword evidence="9" id="KW-0009">Actin-binding</keyword>
<evidence type="ECO:0000256" key="5">
    <source>
        <dbReference type="ARBA" id="ARBA00023123"/>
    </source>
</evidence>
<dbReference type="InterPro" id="IPR052409">
    <property type="entry name" value="Myosin-III_kinase_activity"/>
</dbReference>
<evidence type="ECO:0000313" key="11">
    <source>
        <dbReference type="EMBL" id="KAG6380004.1"/>
    </source>
</evidence>